<keyword evidence="3" id="KW-1185">Reference proteome</keyword>
<dbReference type="InterPro" id="IPR044824">
    <property type="entry name" value="MAIN-like"/>
</dbReference>
<name>A0A444XJU1_ARAHY</name>
<accession>A0A444XJU1</accession>
<proteinExistence type="predicted"/>
<dbReference type="EMBL" id="SDMP01000019">
    <property type="protein sequence ID" value="RYQ89939.1"/>
    <property type="molecule type" value="Genomic_DNA"/>
</dbReference>
<dbReference type="PANTHER" id="PTHR46033:SF8">
    <property type="entry name" value="PROTEIN MAINTENANCE OF MERISTEMS-LIKE"/>
    <property type="match status" value="1"/>
</dbReference>
<evidence type="ECO:0000259" key="1">
    <source>
        <dbReference type="Pfam" id="PF10536"/>
    </source>
</evidence>
<dbReference type="Proteomes" id="UP000289738">
    <property type="component" value="Chromosome B09"/>
</dbReference>
<organism evidence="2 3">
    <name type="scientific">Arachis hypogaea</name>
    <name type="common">Peanut</name>
    <dbReference type="NCBI Taxonomy" id="3818"/>
    <lineage>
        <taxon>Eukaryota</taxon>
        <taxon>Viridiplantae</taxon>
        <taxon>Streptophyta</taxon>
        <taxon>Embryophyta</taxon>
        <taxon>Tracheophyta</taxon>
        <taxon>Spermatophyta</taxon>
        <taxon>Magnoliopsida</taxon>
        <taxon>eudicotyledons</taxon>
        <taxon>Gunneridae</taxon>
        <taxon>Pentapetalae</taxon>
        <taxon>rosids</taxon>
        <taxon>fabids</taxon>
        <taxon>Fabales</taxon>
        <taxon>Fabaceae</taxon>
        <taxon>Papilionoideae</taxon>
        <taxon>50 kb inversion clade</taxon>
        <taxon>dalbergioids sensu lato</taxon>
        <taxon>Dalbergieae</taxon>
        <taxon>Pterocarpus clade</taxon>
        <taxon>Arachis</taxon>
    </lineage>
</organism>
<comment type="caution">
    <text evidence="2">The sequence shown here is derived from an EMBL/GenBank/DDBJ whole genome shotgun (WGS) entry which is preliminary data.</text>
</comment>
<dbReference type="Pfam" id="PF10536">
    <property type="entry name" value="PMD"/>
    <property type="match status" value="2"/>
</dbReference>
<dbReference type="AlphaFoldDB" id="A0A444XJU1"/>
<dbReference type="InterPro" id="IPR019557">
    <property type="entry name" value="AminoTfrase-like_pln_mobile"/>
</dbReference>
<dbReference type="PANTHER" id="PTHR46033">
    <property type="entry name" value="PROTEIN MAIN-LIKE 2"/>
    <property type="match status" value="1"/>
</dbReference>
<gene>
    <name evidence="2" type="ORF">Ahy_B09g096324</name>
</gene>
<evidence type="ECO:0000313" key="3">
    <source>
        <dbReference type="Proteomes" id="UP000289738"/>
    </source>
</evidence>
<dbReference type="GO" id="GO:0010073">
    <property type="term" value="P:meristem maintenance"/>
    <property type="evidence" value="ECO:0007669"/>
    <property type="project" value="InterPro"/>
</dbReference>
<protein>
    <recommendedName>
        <fullName evidence="1">Aminotransferase-like plant mobile domain-containing protein</fullName>
    </recommendedName>
</protein>
<feature type="domain" description="Aminotransferase-like plant mobile" evidence="1">
    <location>
        <begin position="25"/>
        <end position="96"/>
    </location>
</feature>
<evidence type="ECO:0000313" key="2">
    <source>
        <dbReference type="EMBL" id="RYQ89939.1"/>
    </source>
</evidence>
<sequence length="345" mass="39782">MLTCDHPVPPDRYNERVEEHLRSTGFYHVTQIGVVQCQKALVNALVERWHPDTHTLHLPVGECAVTLEDVAMIFGLPTDGLPVTGMTLSSFEALEAECLHQFGVAPKKSDCRGSGYSWGSACLAHLYRSLCRASRFDCKEIDGPLTLLLCWAWMRLPYLVPVPREPRNFSLANRYLKLAHFRKALDDLQESQFLWVAYSVDRVDPDIISAEIYMHSVIWSATVPLVSFECIEWHATDRFRRQFGFIQGVPHQERNLDRTHGEVLTSPKNLNWATATSHSFWVMQWTNRYNHVLTEEPMAPQQPLDTYMYWYRSKYGDHLNLSDLVVQEDVEGDQVMDDVNEEQEP</sequence>
<reference evidence="2 3" key="1">
    <citation type="submission" date="2019-01" db="EMBL/GenBank/DDBJ databases">
        <title>Sequencing of cultivated peanut Arachis hypogaea provides insights into genome evolution and oil improvement.</title>
        <authorList>
            <person name="Chen X."/>
        </authorList>
    </citation>
    <scope>NUCLEOTIDE SEQUENCE [LARGE SCALE GENOMIC DNA]</scope>
    <source>
        <strain evidence="3">cv. Fuhuasheng</strain>
        <tissue evidence="2">Leaves</tissue>
    </source>
</reference>
<feature type="domain" description="Aminotransferase-like plant mobile" evidence="1">
    <location>
        <begin position="112"/>
        <end position="312"/>
    </location>
</feature>